<reference evidence="1" key="1">
    <citation type="submission" date="2020-12" db="EMBL/GenBank/DDBJ databases">
        <authorList>
            <person name="Huq M.A."/>
        </authorList>
    </citation>
    <scope>NUCLEOTIDE SEQUENCE</scope>
    <source>
        <strain evidence="1">MAHUQ-46</strain>
    </source>
</reference>
<comment type="caution">
    <text evidence="1">The sequence shown here is derived from an EMBL/GenBank/DDBJ whole genome shotgun (WGS) entry which is preliminary data.</text>
</comment>
<evidence type="ECO:0000313" key="2">
    <source>
        <dbReference type="Proteomes" id="UP000640274"/>
    </source>
</evidence>
<sequence>MTERLESNYNCANASEDLHELQLLLNQLPAGGKLTPEQQEEANRLHNLIHFIKNKCDIPNG</sequence>
<organism evidence="1 2">
    <name type="scientific">Paenibacillus roseus</name>
    <dbReference type="NCBI Taxonomy" id="2798579"/>
    <lineage>
        <taxon>Bacteria</taxon>
        <taxon>Bacillati</taxon>
        <taxon>Bacillota</taxon>
        <taxon>Bacilli</taxon>
        <taxon>Bacillales</taxon>
        <taxon>Paenibacillaceae</taxon>
        <taxon>Paenibacillus</taxon>
    </lineage>
</organism>
<accession>A0A934JAG4</accession>
<name>A0A934JAG4_9BACL</name>
<protein>
    <submittedName>
        <fullName evidence="1">DUF2524 domain-containing protein</fullName>
    </submittedName>
</protein>
<dbReference type="RefSeq" id="WP_199020800.1">
    <property type="nucleotide sequence ID" value="NZ_JAELUP010000103.1"/>
</dbReference>
<dbReference type="AlphaFoldDB" id="A0A934JAG4"/>
<gene>
    <name evidence="1" type="ORF">JFN88_18720</name>
</gene>
<evidence type="ECO:0000313" key="1">
    <source>
        <dbReference type="EMBL" id="MBJ6363238.1"/>
    </source>
</evidence>
<dbReference type="Proteomes" id="UP000640274">
    <property type="component" value="Unassembled WGS sequence"/>
</dbReference>
<dbReference type="EMBL" id="JAELUP010000103">
    <property type="protein sequence ID" value="MBJ6363238.1"/>
    <property type="molecule type" value="Genomic_DNA"/>
</dbReference>
<proteinExistence type="predicted"/>
<keyword evidence="2" id="KW-1185">Reference proteome</keyword>